<reference evidence="6 7" key="1">
    <citation type="journal article" date="2013" name="ISME J.">
        <title>By their genes ye shall know them: genomic signatures of predatory bacteria.</title>
        <authorList>
            <person name="Pasternak Z."/>
            <person name="Pietrokovski S."/>
            <person name="Rotem O."/>
            <person name="Gophna U."/>
            <person name="Lurie-Weinberger M.N."/>
            <person name="Jurkevitch E."/>
        </authorList>
    </citation>
    <scope>NUCLEOTIDE SEQUENCE [LARGE SCALE GENOMIC DNA]</scope>
    <source>
        <strain evidence="6 7">JSS</strain>
    </source>
</reference>
<dbReference type="GO" id="GO:1990904">
    <property type="term" value="C:ribonucleoprotein complex"/>
    <property type="evidence" value="ECO:0007669"/>
    <property type="project" value="UniProtKB-KW"/>
</dbReference>
<dbReference type="STRING" id="1184267.A11Q_1903"/>
<evidence type="ECO:0000256" key="5">
    <source>
        <dbReference type="HAMAP-Rule" id="MF_00374"/>
    </source>
</evidence>
<keyword evidence="7" id="KW-1185">Reference proteome</keyword>
<comment type="similarity">
    <text evidence="1 5">Belongs to the universal ribosomal protein uL29 family.</text>
</comment>
<organism evidence="6 7">
    <name type="scientific">Pseudobdellovibrio exovorus JSS</name>
    <dbReference type="NCBI Taxonomy" id="1184267"/>
    <lineage>
        <taxon>Bacteria</taxon>
        <taxon>Pseudomonadati</taxon>
        <taxon>Bdellovibrionota</taxon>
        <taxon>Bdellovibrionia</taxon>
        <taxon>Bdellovibrionales</taxon>
        <taxon>Pseudobdellovibrionaceae</taxon>
        <taxon>Pseudobdellovibrio</taxon>
    </lineage>
</organism>
<accession>M4VSE5</accession>
<dbReference type="GO" id="GO:0003735">
    <property type="term" value="F:structural constituent of ribosome"/>
    <property type="evidence" value="ECO:0007669"/>
    <property type="project" value="InterPro"/>
</dbReference>
<dbReference type="PATRIC" id="fig|1184267.3.peg.1928"/>
<keyword evidence="3 5" id="KW-0687">Ribonucleoprotein</keyword>
<keyword evidence="2 5" id="KW-0689">Ribosomal protein</keyword>
<dbReference type="Gene3D" id="1.10.287.310">
    <property type="match status" value="1"/>
</dbReference>
<dbReference type="SUPFAM" id="SSF46561">
    <property type="entry name" value="Ribosomal protein L29 (L29p)"/>
    <property type="match status" value="1"/>
</dbReference>
<protein>
    <recommendedName>
        <fullName evidence="4 5">Large ribosomal subunit protein uL29</fullName>
    </recommendedName>
</protein>
<dbReference type="EMBL" id="CP003537">
    <property type="protein sequence ID" value="AGH96119.1"/>
    <property type="molecule type" value="Genomic_DNA"/>
</dbReference>
<dbReference type="RefSeq" id="WP_015470609.1">
    <property type="nucleotide sequence ID" value="NC_020813.1"/>
</dbReference>
<dbReference type="Pfam" id="PF00831">
    <property type="entry name" value="Ribosomal_L29"/>
    <property type="match status" value="1"/>
</dbReference>
<dbReference type="CDD" id="cd00427">
    <property type="entry name" value="Ribosomal_L29_HIP"/>
    <property type="match status" value="1"/>
</dbReference>
<proteinExistence type="inferred from homology"/>
<dbReference type="NCBIfam" id="TIGR00012">
    <property type="entry name" value="L29"/>
    <property type="match status" value="1"/>
</dbReference>
<evidence type="ECO:0000256" key="2">
    <source>
        <dbReference type="ARBA" id="ARBA00022980"/>
    </source>
</evidence>
<dbReference type="HAMAP" id="MF_00374">
    <property type="entry name" value="Ribosomal_uL29"/>
    <property type="match status" value="1"/>
</dbReference>
<sequence length="63" mass="7252">MKFADIENKSVTELIKQKNELSAKLFEMKMKNSLGQLATPHQVRNVRRDIARINTAIVRKAAR</sequence>
<dbReference type="KEGG" id="bex:A11Q_1903"/>
<dbReference type="eggNOG" id="COG0255">
    <property type="taxonomic scope" value="Bacteria"/>
</dbReference>
<dbReference type="GO" id="GO:0005840">
    <property type="term" value="C:ribosome"/>
    <property type="evidence" value="ECO:0007669"/>
    <property type="project" value="UniProtKB-KW"/>
</dbReference>
<dbReference type="GO" id="GO:0006412">
    <property type="term" value="P:translation"/>
    <property type="evidence" value="ECO:0007669"/>
    <property type="project" value="UniProtKB-UniRule"/>
</dbReference>
<dbReference type="AlphaFoldDB" id="M4VSE5"/>
<dbReference type="InterPro" id="IPR036049">
    <property type="entry name" value="Ribosomal_uL29_sf"/>
</dbReference>
<name>M4VSE5_9BACT</name>
<dbReference type="InterPro" id="IPR001854">
    <property type="entry name" value="Ribosomal_uL29"/>
</dbReference>
<dbReference type="HOGENOM" id="CLU_158491_5_2_7"/>
<dbReference type="Proteomes" id="UP000012040">
    <property type="component" value="Chromosome"/>
</dbReference>
<dbReference type="OrthoDB" id="5296761at2"/>
<evidence type="ECO:0000313" key="7">
    <source>
        <dbReference type="Proteomes" id="UP000012040"/>
    </source>
</evidence>
<evidence type="ECO:0000256" key="4">
    <source>
        <dbReference type="ARBA" id="ARBA00035204"/>
    </source>
</evidence>
<gene>
    <name evidence="5" type="primary">rpmC</name>
    <name evidence="6" type="ORF">A11Q_1903</name>
</gene>
<evidence type="ECO:0000256" key="1">
    <source>
        <dbReference type="ARBA" id="ARBA00009254"/>
    </source>
</evidence>
<evidence type="ECO:0000256" key="3">
    <source>
        <dbReference type="ARBA" id="ARBA00023274"/>
    </source>
</evidence>
<evidence type="ECO:0000313" key="6">
    <source>
        <dbReference type="EMBL" id="AGH96119.1"/>
    </source>
</evidence>